<reference evidence="2 3" key="1">
    <citation type="submission" date="2024-02" db="EMBL/GenBank/DDBJ databases">
        <title>A draft genome for the cacao thread blight pathogen Marasmius crinis-equi.</title>
        <authorList>
            <person name="Cohen S.P."/>
            <person name="Baruah I.K."/>
            <person name="Amoako-Attah I."/>
            <person name="Bukari Y."/>
            <person name="Meinhardt L.W."/>
            <person name="Bailey B.A."/>
        </authorList>
    </citation>
    <scope>NUCLEOTIDE SEQUENCE [LARGE SCALE GENOMIC DNA]</scope>
    <source>
        <strain evidence="2 3">GH-76</strain>
    </source>
</reference>
<keyword evidence="3" id="KW-1185">Reference proteome</keyword>
<organism evidence="2 3">
    <name type="scientific">Marasmius crinis-equi</name>
    <dbReference type="NCBI Taxonomy" id="585013"/>
    <lineage>
        <taxon>Eukaryota</taxon>
        <taxon>Fungi</taxon>
        <taxon>Dikarya</taxon>
        <taxon>Basidiomycota</taxon>
        <taxon>Agaricomycotina</taxon>
        <taxon>Agaricomycetes</taxon>
        <taxon>Agaricomycetidae</taxon>
        <taxon>Agaricales</taxon>
        <taxon>Marasmiineae</taxon>
        <taxon>Marasmiaceae</taxon>
        <taxon>Marasmius</taxon>
    </lineage>
</organism>
<proteinExistence type="predicted"/>
<dbReference type="Proteomes" id="UP001465976">
    <property type="component" value="Unassembled WGS sequence"/>
</dbReference>
<evidence type="ECO:0000313" key="2">
    <source>
        <dbReference type="EMBL" id="KAL0564689.1"/>
    </source>
</evidence>
<sequence>MSRTAADREDYFRNNRSSIPRGEGLADAERSSGTTDLQEQLVDHLNTSASVVPNCMSPSHGVFVHLSTASITGSVASGSGVPCTPQICLRKILGEEYMSPHPPPSSFQGSTSTERSIIMAIARSHGSPTDSEEPDSNIQRWPGYATSSLDGPHGSRDWRSSSPVMPPPPADFPSSDTTEQSYITDFLHFYDSPSAIHPVISPSTSSESARACSPADDGLHLAPRSSPPSYNIDTPCADPSWTFQLLQSSVDKPPSIYLDHTSSRSSKRLGFDVLPTGFRQPHVYDRSVVPRSQYPLKWQTMLYHTVKWDLEPQLRCYNEQGYDHEEGVIYELPGLDYFRQVVTFASSTTEFSHLSPSEGPSGVDINSLGTERFPAPVLQGYTFVGRESNPTPLLAVDIREVSMAFEQLTRIQLRNVSMEMEDCVEITARCPRLESLCLSGRISKDTPGADWILARGKRP</sequence>
<dbReference type="EMBL" id="JBAHYK010002627">
    <property type="protein sequence ID" value="KAL0564689.1"/>
    <property type="molecule type" value="Genomic_DNA"/>
</dbReference>
<gene>
    <name evidence="2" type="ORF">V5O48_017352</name>
</gene>
<protein>
    <submittedName>
        <fullName evidence="2">Uncharacterized protein</fullName>
    </submittedName>
</protein>
<feature type="compositionally biased region" description="Basic and acidic residues" evidence="1">
    <location>
        <begin position="1"/>
        <end position="13"/>
    </location>
</feature>
<feature type="region of interest" description="Disordered" evidence="1">
    <location>
        <begin position="1"/>
        <end position="33"/>
    </location>
</feature>
<feature type="region of interest" description="Disordered" evidence="1">
    <location>
        <begin position="124"/>
        <end position="177"/>
    </location>
</feature>
<comment type="caution">
    <text evidence="2">The sequence shown here is derived from an EMBL/GenBank/DDBJ whole genome shotgun (WGS) entry which is preliminary data.</text>
</comment>
<evidence type="ECO:0000256" key="1">
    <source>
        <dbReference type="SAM" id="MobiDB-lite"/>
    </source>
</evidence>
<evidence type="ECO:0000313" key="3">
    <source>
        <dbReference type="Proteomes" id="UP001465976"/>
    </source>
</evidence>
<feature type="region of interest" description="Disordered" evidence="1">
    <location>
        <begin position="200"/>
        <end position="224"/>
    </location>
</feature>
<feature type="non-terminal residue" evidence="2">
    <location>
        <position position="459"/>
    </location>
</feature>
<accession>A0ABR3EP70</accession>
<name>A0ABR3EP70_9AGAR</name>